<organism evidence="2">
    <name type="scientific">Melanopsichium pennsylvanicum 4</name>
    <dbReference type="NCBI Taxonomy" id="1398559"/>
    <lineage>
        <taxon>Eukaryota</taxon>
        <taxon>Fungi</taxon>
        <taxon>Dikarya</taxon>
        <taxon>Basidiomycota</taxon>
        <taxon>Ustilaginomycotina</taxon>
        <taxon>Ustilaginomycetes</taxon>
        <taxon>Ustilaginales</taxon>
        <taxon>Ustilaginaceae</taxon>
        <taxon>Melanopsichium</taxon>
    </lineage>
</organism>
<proteinExistence type="predicted"/>
<feature type="compositionally biased region" description="Basic and acidic residues" evidence="1">
    <location>
        <begin position="1"/>
        <end position="13"/>
    </location>
</feature>
<feature type="region of interest" description="Disordered" evidence="1">
    <location>
        <begin position="1"/>
        <end position="36"/>
    </location>
</feature>
<sequence length="374" mass="39213">MIPDHFDSDEGHGPHVGGGSPEMSEHYNQQYNNFGPQYESGISAGAIGAMAAHNETGGPRPPTMFAKHAAGVQQNQAPQIGGYYKDGDFSNAMPPMPHEYHAPPIAAFAAQHSDHQQYLDEPGYGQAQRSISPAPQLPPLAAFGGDPYSIAGVGRGQGHNNVANPYAHLDRSHQNAAMSAAGFTPGSGLSTHDTRSSGSVSSGGDTDQRHASISAAEALAAGLAHQSSLNRSASTHHHQDGQSYDTAGRPSTSEGRSGTPDLPNVQQTYALQDGEVASAQRFSASSQDMLNQHSSLSEGGALPNPFENGSSNATTAAPQQYQVNQRHSNQQQQQQQQLQVRNLVPNQGGLSAGQRPISTASSFADPEDAYGGVY</sequence>
<feature type="compositionally biased region" description="Polar residues" evidence="1">
    <location>
        <begin position="26"/>
        <end position="35"/>
    </location>
</feature>
<dbReference type="EMBL" id="HG529678">
    <property type="protein sequence ID" value="CDI56194.1"/>
    <property type="molecule type" value="Genomic_DNA"/>
</dbReference>
<evidence type="ECO:0000313" key="2">
    <source>
        <dbReference type="EMBL" id="CDI56194.1"/>
    </source>
</evidence>
<feature type="compositionally biased region" description="Polar residues" evidence="1">
    <location>
        <begin position="241"/>
        <end position="256"/>
    </location>
</feature>
<name>A0A077RDS1_9BASI</name>
<feature type="region of interest" description="Disordered" evidence="1">
    <location>
        <begin position="224"/>
        <end position="264"/>
    </location>
</feature>
<evidence type="ECO:0000256" key="1">
    <source>
        <dbReference type="SAM" id="MobiDB-lite"/>
    </source>
</evidence>
<protein>
    <submittedName>
        <fullName evidence="2">Uncharacterized protein</fullName>
    </submittedName>
</protein>
<accession>A0A077RDS1</accession>
<feature type="compositionally biased region" description="Low complexity" evidence="1">
    <location>
        <begin position="196"/>
        <end position="209"/>
    </location>
</feature>
<feature type="compositionally biased region" description="Polar residues" evidence="1">
    <location>
        <begin position="280"/>
        <end position="297"/>
    </location>
</feature>
<feature type="region of interest" description="Disordered" evidence="1">
    <location>
        <begin position="179"/>
        <end position="209"/>
    </location>
</feature>
<reference evidence="2" key="1">
    <citation type="journal article" date="2014" name="Genome Biol. Evol.">
        <title>Gene Loss Rather Than Gene Gain Is Associated with a Host Jump from Monocots to Dicots in the Smut Fungus Melanopsichium pennsylvanicum.</title>
        <authorList>
            <person name="Sharma R."/>
            <person name="Mishra B."/>
            <person name="Runge F."/>
            <person name="Thines M."/>
        </authorList>
    </citation>
    <scope>NUCLEOTIDE SEQUENCE</scope>
    <source>
        <strain evidence="2">4</strain>
    </source>
</reference>
<dbReference type="AlphaFoldDB" id="A0A077RDS1"/>
<feature type="region of interest" description="Disordered" evidence="1">
    <location>
        <begin position="279"/>
        <end position="313"/>
    </location>
</feature>
<feature type="region of interest" description="Disordered" evidence="1">
    <location>
        <begin position="346"/>
        <end position="374"/>
    </location>
</feature>